<name>A0ABX2T9C7_9PROT</name>
<sequence length="131" mass="14323">MPSALIIDDESMVRLALRQMLERQGFDILEASDGEEGLRLFATRPVELVVCDLIMPRSDGISTIMNIRRISSRVKIIAISGGGRSHALELLNVAEQMGADHILEKPFTRIQLLDAISHCLPRVSTGASQAG</sequence>
<evidence type="ECO:0000313" key="5">
    <source>
        <dbReference type="Proteomes" id="UP000584642"/>
    </source>
</evidence>
<dbReference type="Proteomes" id="UP000584642">
    <property type="component" value="Unassembled WGS sequence"/>
</dbReference>
<dbReference type="CDD" id="cd17546">
    <property type="entry name" value="REC_hyHK_CKI1_RcsC-like"/>
    <property type="match status" value="1"/>
</dbReference>
<dbReference type="Pfam" id="PF00072">
    <property type="entry name" value="Response_reg"/>
    <property type="match status" value="1"/>
</dbReference>
<reference evidence="4 5" key="1">
    <citation type="submission" date="2020-05" db="EMBL/GenBank/DDBJ databases">
        <title>Azospirillum oleiclasticum sp. nov, a nitrogen-fixing and heavy crude oil-emulsifying bacterium isolated from the crude oil of Yumen Oilfield.</title>
        <authorList>
            <person name="Wu D."/>
            <person name="Cai M."/>
            <person name="Zhang X."/>
        </authorList>
    </citation>
    <scope>NUCLEOTIDE SEQUENCE [LARGE SCALE GENOMIC DNA]</scope>
    <source>
        <strain evidence="4 5">ROY-1-1-2</strain>
    </source>
</reference>
<keyword evidence="1 2" id="KW-0597">Phosphoprotein</keyword>
<dbReference type="InterPro" id="IPR050595">
    <property type="entry name" value="Bact_response_regulator"/>
</dbReference>
<dbReference type="Gene3D" id="3.40.50.2300">
    <property type="match status" value="1"/>
</dbReference>
<evidence type="ECO:0000256" key="2">
    <source>
        <dbReference type="PROSITE-ProRule" id="PRU00169"/>
    </source>
</evidence>
<dbReference type="RefSeq" id="WP_180281054.1">
    <property type="nucleotide sequence ID" value="NZ_JABFDB010000002.1"/>
</dbReference>
<evidence type="ECO:0000259" key="3">
    <source>
        <dbReference type="PROSITE" id="PS50110"/>
    </source>
</evidence>
<dbReference type="SMART" id="SM00448">
    <property type="entry name" value="REC"/>
    <property type="match status" value="1"/>
</dbReference>
<dbReference type="EMBL" id="JABFDB010000002">
    <property type="protein sequence ID" value="NYZ19295.1"/>
    <property type="molecule type" value="Genomic_DNA"/>
</dbReference>
<gene>
    <name evidence="4" type="ORF">HND93_06190</name>
</gene>
<evidence type="ECO:0000313" key="4">
    <source>
        <dbReference type="EMBL" id="NYZ19295.1"/>
    </source>
</evidence>
<comment type="caution">
    <text evidence="4">The sequence shown here is derived from an EMBL/GenBank/DDBJ whole genome shotgun (WGS) entry which is preliminary data.</text>
</comment>
<dbReference type="SUPFAM" id="SSF52172">
    <property type="entry name" value="CheY-like"/>
    <property type="match status" value="1"/>
</dbReference>
<keyword evidence="5" id="KW-1185">Reference proteome</keyword>
<organism evidence="4 5">
    <name type="scientific">Azospirillum oleiclasticum</name>
    <dbReference type="NCBI Taxonomy" id="2735135"/>
    <lineage>
        <taxon>Bacteria</taxon>
        <taxon>Pseudomonadati</taxon>
        <taxon>Pseudomonadota</taxon>
        <taxon>Alphaproteobacteria</taxon>
        <taxon>Rhodospirillales</taxon>
        <taxon>Azospirillaceae</taxon>
        <taxon>Azospirillum</taxon>
    </lineage>
</organism>
<accession>A0ABX2T9C7</accession>
<dbReference type="PANTHER" id="PTHR44591:SF23">
    <property type="entry name" value="CHEY SUBFAMILY"/>
    <property type="match status" value="1"/>
</dbReference>
<proteinExistence type="predicted"/>
<feature type="domain" description="Response regulatory" evidence="3">
    <location>
        <begin position="3"/>
        <end position="120"/>
    </location>
</feature>
<feature type="modified residue" description="4-aspartylphosphate" evidence="2">
    <location>
        <position position="52"/>
    </location>
</feature>
<dbReference type="InterPro" id="IPR011006">
    <property type="entry name" value="CheY-like_superfamily"/>
</dbReference>
<evidence type="ECO:0000256" key="1">
    <source>
        <dbReference type="ARBA" id="ARBA00022553"/>
    </source>
</evidence>
<protein>
    <submittedName>
        <fullName evidence="4">Response regulator</fullName>
    </submittedName>
</protein>
<dbReference type="PROSITE" id="PS50110">
    <property type="entry name" value="RESPONSE_REGULATORY"/>
    <property type="match status" value="1"/>
</dbReference>
<dbReference type="PANTHER" id="PTHR44591">
    <property type="entry name" value="STRESS RESPONSE REGULATOR PROTEIN 1"/>
    <property type="match status" value="1"/>
</dbReference>
<dbReference type="InterPro" id="IPR001789">
    <property type="entry name" value="Sig_transdc_resp-reg_receiver"/>
</dbReference>